<dbReference type="AlphaFoldDB" id="A0AAV2QYA8"/>
<dbReference type="Proteomes" id="UP001497623">
    <property type="component" value="Unassembled WGS sequence"/>
</dbReference>
<dbReference type="InterPro" id="IPR013783">
    <property type="entry name" value="Ig-like_fold"/>
</dbReference>
<dbReference type="Gene3D" id="2.60.40.10">
    <property type="entry name" value="Immunoglobulins"/>
    <property type="match status" value="1"/>
</dbReference>
<gene>
    <name evidence="1" type="ORF">MNOR_LOCUS16960</name>
</gene>
<feature type="non-terminal residue" evidence="1">
    <location>
        <position position="99"/>
    </location>
</feature>
<evidence type="ECO:0000313" key="1">
    <source>
        <dbReference type="EMBL" id="CAL4101211.1"/>
    </source>
</evidence>
<name>A0AAV2QYA8_MEGNR</name>
<proteinExistence type="predicted"/>
<organism evidence="1 2">
    <name type="scientific">Meganyctiphanes norvegica</name>
    <name type="common">Northern krill</name>
    <name type="synonym">Thysanopoda norvegica</name>
    <dbReference type="NCBI Taxonomy" id="48144"/>
    <lineage>
        <taxon>Eukaryota</taxon>
        <taxon>Metazoa</taxon>
        <taxon>Ecdysozoa</taxon>
        <taxon>Arthropoda</taxon>
        <taxon>Crustacea</taxon>
        <taxon>Multicrustacea</taxon>
        <taxon>Malacostraca</taxon>
        <taxon>Eumalacostraca</taxon>
        <taxon>Eucarida</taxon>
        <taxon>Euphausiacea</taxon>
        <taxon>Euphausiidae</taxon>
        <taxon>Meganyctiphanes</taxon>
    </lineage>
</organism>
<accession>A0AAV2QYA8</accession>
<protein>
    <submittedName>
        <fullName evidence="1">Uncharacterized protein</fullName>
    </submittedName>
</protein>
<reference evidence="1 2" key="1">
    <citation type="submission" date="2024-05" db="EMBL/GenBank/DDBJ databases">
        <authorList>
            <person name="Wallberg A."/>
        </authorList>
    </citation>
    <scope>NUCLEOTIDE SEQUENCE [LARGE SCALE GENOMIC DNA]</scope>
</reference>
<comment type="caution">
    <text evidence="1">The sequence shown here is derived from an EMBL/GenBank/DDBJ whole genome shotgun (WGS) entry which is preliminary data.</text>
</comment>
<dbReference type="EMBL" id="CAXKWB010011406">
    <property type="protein sequence ID" value="CAL4101211.1"/>
    <property type="molecule type" value="Genomic_DNA"/>
</dbReference>
<feature type="non-terminal residue" evidence="1">
    <location>
        <position position="1"/>
    </location>
</feature>
<sequence>GSYIVHGQEHLPPVLDVMEQVILTKTNQATEELIINCMGQRPLSWHTPQCYPPCCYNMEDIDVINITHSSSNNATYPFTSTLKVQNHNGGHTGFYSCMY</sequence>
<evidence type="ECO:0000313" key="2">
    <source>
        <dbReference type="Proteomes" id="UP001497623"/>
    </source>
</evidence>
<keyword evidence="2" id="KW-1185">Reference proteome</keyword>